<dbReference type="PANTHER" id="PTHR43194">
    <property type="entry name" value="HYDROLASE ALPHA/BETA FOLD FAMILY"/>
    <property type="match status" value="1"/>
</dbReference>
<evidence type="ECO:0000313" key="2">
    <source>
        <dbReference type="EMBL" id="MDQ0326471.1"/>
    </source>
</evidence>
<dbReference type="PANTHER" id="PTHR43194:SF2">
    <property type="entry name" value="PEROXISOMAL MEMBRANE PROTEIN LPX1"/>
    <property type="match status" value="1"/>
</dbReference>
<dbReference type="Proteomes" id="UP001230253">
    <property type="component" value="Unassembled WGS sequence"/>
</dbReference>
<dbReference type="Gene3D" id="3.40.50.1820">
    <property type="entry name" value="alpha/beta hydrolase"/>
    <property type="match status" value="1"/>
</dbReference>
<proteinExistence type="predicted"/>
<name>A0ABU0C7G7_9BRAD</name>
<accession>A0ABU0C7G7</accession>
<comment type="caution">
    <text evidence="2">The sequence shown here is derived from an EMBL/GenBank/DDBJ whole genome shotgun (WGS) entry which is preliminary data.</text>
</comment>
<keyword evidence="3" id="KW-1185">Reference proteome</keyword>
<organism evidence="2 3">
    <name type="scientific">Rhodopseudomonas julia</name>
    <dbReference type="NCBI Taxonomy" id="200617"/>
    <lineage>
        <taxon>Bacteria</taxon>
        <taxon>Pseudomonadati</taxon>
        <taxon>Pseudomonadota</taxon>
        <taxon>Alphaproteobacteria</taxon>
        <taxon>Hyphomicrobiales</taxon>
        <taxon>Nitrobacteraceae</taxon>
        <taxon>Rhodopseudomonas</taxon>
    </lineage>
</organism>
<dbReference type="InterPro" id="IPR000073">
    <property type="entry name" value="AB_hydrolase_1"/>
</dbReference>
<gene>
    <name evidence="2" type="ORF">J2R99_002340</name>
</gene>
<feature type="domain" description="AB hydrolase-1" evidence="1">
    <location>
        <begin position="42"/>
        <end position="286"/>
    </location>
</feature>
<dbReference type="SUPFAM" id="SSF53474">
    <property type="entry name" value="alpha/beta-Hydrolases"/>
    <property type="match status" value="1"/>
</dbReference>
<sequence>MSEEATAGTGEGEGRVLYVKAQDGLTLALRLYGDWQSPGLPLVCLPGLSRNGRDFDRLARFFSAHADTPRLVAVLDYRGRGLSGYDPDWTRYTPMVEADDVLAVTTALGIERAIFIGTSRGGLITMIMGAMRPGLIAGVVLNDIGPKIEGTGLARIKNYLSNMRTPRSMAEAEKIVRQIAGHSFTALSDEDWHAYTCALFVERDGEIKADFDPKLLKTVGKFDLEEAVPTLWPQFDSLRHVPLLSVRGENSDLLSAATVEEMAWRHPGMEQVTVEGQGHAPLLRDQPTLDRIAAFARRCDAHQSPKP</sequence>
<dbReference type="Pfam" id="PF12697">
    <property type="entry name" value="Abhydrolase_6"/>
    <property type="match status" value="1"/>
</dbReference>
<evidence type="ECO:0000259" key="1">
    <source>
        <dbReference type="Pfam" id="PF12697"/>
    </source>
</evidence>
<evidence type="ECO:0000313" key="3">
    <source>
        <dbReference type="Proteomes" id="UP001230253"/>
    </source>
</evidence>
<protein>
    <submittedName>
        <fullName evidence="2">Pimeloyl-ACP methyl ester carboxylesterase</fullName>
    </submittedName>
</protein>
<reference evidence="2 3" key="1">
    <citation type="submission" date="2023-07" db="EMBL/GenBank/DDBJ databases">
        <title>Genomic Encyclopedia of Type Strains, Phase IV (KMG-IV): sequencing the most valuable type-strain genomes for metagenomic binning, comparative biology and taxonomic classification.</title>
        <authorList>
            <person name="Goeker M."/>
        </authorList>
    </citation>
    <scope>NUCLEOTIDE SEQUENCE [LARGE SCALE GENOMIC DNA]</scope>
    <source>
        <strain evidence="2 3">DSM 11549</strain>
    </source>
</reference>
<dbReference type="InterPro" id="IPR029058">
    <property type="entry name" value="AB_hydrolase_fold"/>
</dbReference>
<dbReference type="RefSeq" id="WP_307154647.1">
    <property type="nucleotide sequence ID" value="NZ_JAUSUK010000002.1"/>
</dbReference>
<dbReference type="InterPro" id="IPR050228">
    <property type="entry name" value="Carboxylesterase_BioH"/>
</dbReference>
<dbReference type="EMBL" id="JAUSUK010000002">
    <property type="protein sequence ID" value="MDQ0326471.1"/>
    <property type="molecule type" value="Genomic_DNA"/>
</dbReference>